<dbReference type="GO" id="GO:0003677">
    <property type="term" value="F:DNA binding"/>
    <property type="evidence" value="ECO:0007669"/>
    <property type="project" value="InterPro"/>
</dbReference>
<comment type="similarity">
    <text evidence="1">Belongs to the sigma-70 factor family. ECF subfamily.</text>
</comment>
<evidence type="ECO:0000313" key="8">
    <source>
        <dbReference type="EMBL" id="RMI12505.1"/>
    </source>
</evidence>
<dbReference type="Proteomes" id="UP000269289">
    <property type="component" value="Unassembled WGS sequence"/>
</dbReference>
<dbReference type="AlphaFoldDB" id="A0A3M2JP89"/>
<dbReference type="EMBL" id="RFFI01000036">
    <property type="protein sequence ID" value="RMI12505.1"/>
    <property type="molecule type" value="Genomic_DNA"/>
</dbReference>
<dbReference type="InterPro" id="IPR052704">
    <property type="entry name" value="ECF_Sigma-70_Domain"/>
</dbReference>
<dbReference type="InterPro" id="IPR013324">
    <property type="entry name" value="RNA_pol_sigma_r3/r4-like"/>
</dbReference>
<gene>
    <name evidence="8" type="ORF">EBM89_08315</name>
</gene>
<dbReference type="InterPro" id="IPR014284">
    <property type="entry name" value="RNA_pol_sigma-70_dom"/>
</dbReference>
<evidence type="ECO:0000256" key="2">
    <source>
        <dbReference type="ARBA" id="ARBA00011344"/>
    </source>
</evidence>
<dbReference type="PANTHER" id="PTHR30173:SF43">
    <property type="entry name" value="ECF RNA POLYMERASE SIGMA FACTOR SIGI-RELATED"/>
    <property type="match status" value="1"/>
</dbReference>
<dbReference type="Gene3D" id="1.10.10.10">
    <property type="entry name" value="Winged helix-like DNA-binding domain superfamily/Winged helix DNA-binding domain"/>
    <property type="match status" value="1"/>
</dbReference>
<dbReference type="NCBIfam" id="NF007214">
    <property type="entry name" value="PRK09636.1"/>
    <property type="match status" value="1"/>
</dbReference>
<dbReference type="InterPro" id="IPR007627">
    <property type="entry name" value="RNA_pol_sigma70_r2"/>
</dbReference>
<organism evidence="8 9">
    <name type="scientific">Cellulomonas triticagri</name>
    <dbReference type="NCBI Taxonomy" id="2483352"/>
    <lineage>
        <taxon>Bacteria</taxon>
        <taxon>Bacillati</taxon>
        <taxon>Actinomycetota</taxon>
        <taxon>Actinomycetes</taxon>
        <taxon>Micrococcales</taxon>
        <taxon>Cellulomonadaceae</taxon>
        <taxon>Cellulomonas</taxon>
    </lineage>
</organism>
<dbReference type="InterPro" id="IPR013249">
    <property type="entry name" value="RNA_pol_sigma70_r4_t2"/>
</dbReference>
<dbReference type="InterPro" id="IPR032710">
    <property type="entry name" value="NTF2-like_dom_sf"/>
</dbReference>
<evidence type="ECO:0000313" key="9">
    <source>
        <dbReference type="Proteomes" id="UP000269289"/>
    </source>
</evidence>
<evidence type="ECO:0000259" key="7">
    <source>
        <dbReference type="Pfam" id="PF08281"/>
    </source>
</evidence>
<accession>A0A3M2JP89</accession>
<dbReference type="SUPFAM" id="SSF88659">
    <property type="entry name" value="Sigma3 and sigma4 domains of RNA polymerase sigma factors"/>
    <property type="match status" value="1"/>
</dbReference>
<evidence type="ECO:0000256" key="4">
    <source>
        <dbReference type="ARBA" id="ARBA00023082"/>
    </source>
</evidence>
<comment type="subunit">
    <text evidence="2">Interacts transiently with the RNA polymerase catalytic core formed by RpoA, RpoB, RpoC and RpoZ (2 alpha, 1 beta, 1 beta' and 1 omega subunit) to form the RNA polymerase holoenzyme that can initiate transcription.</text>
</comment>
<dbReference type="SUPFAM" id="SSF54427">
    <property type="entry name" value="NTF2-like"/>
    <property type="match status" value="1"/>
</dbReference>
<dbReference type="Pfam" id="PF08281">
    <property type="entry name" value="Sigma70_r4_2"/>
    <property type="match status" value="1"/>
</dbReference>
<dbReference type="Gene3D" id="1.10.1740.10">
    <property type="match status" value="1"/>
</dbReference>
<dbReference type="InterPro" id="IPR036388">
    <property type="entry name" value="WH-like_DNA-bd_sf"/>
</dbReference>
<name>A0A3M2JP89_9CELL</name>
<dbReference type="OrthoDB" id="3211555at2"/>
<proteinExistence type="inferred from homology"/>
<dbReference type="SUPFAM" id="SSF88946">
    <property type="entry name" value="Sigma2 domain of RNA polymerase sigma factors"/>
    <property type="match status" value="1"/>
</dbReference>
<comment type="caution">
    <text evidence="8">The sequence shown here is derived from an EMBL/GenBank/DDBJ whole genome shotgun (WGS) entry which is preliminary data.</text>
</comment>
<evidence type="ECO:0000256" key="3">
    <source>
        <dbReference type="ARBA" id="ARBA00023015"/>
    </source>
</evidence>
<feature type="domain" description="RNA polymerase sigma factor 70 region 4 type 2" evidence="7">
    <location>
        <begin position="141"/>
        <end position="191"/>
    </location>
</feature>
<sequence length="320" mass="34334">MTGDGEDTRTVSDLDPADGPVGVGDAVLAERRRLLAIGYRMLGTLAEAEDAVQETYVRWYRMTDAERAAVRNPQGWLTRVMSRVCLDVLGSARARRERYVGEWLPEPVPADLFSGAAGRAPAPDDGDPFDRVSLDEEVSTALLVVMEAMTPAERVAFVLHDVFALPFDEIAEAVGRSPAAVRQLATSARRRVRAHDAPGRGTREHDDVLAAFVAAATGGDLAALTGLLDPSVTLRADGGGVVSAARRPVLGVDHVARFVLGILQKRPTAVLAARRTGDGLAFALEDEGRVQALVNARVRDGRITDLWLQVNPGKLTTWSA</sequence>
<keyword evidence="5" id="KW-0804">Transcription</keyword>
<dbReference type="PANTHER" id="PTHR30173">
    <property type="entry name" value="SIGMA 19 FACTOR"/>
    <property type="match status" value="1"/>
</dbReference>
<dbReference type="GO" id="GO:0006352">
    <property type="term" value="P:DNA-templated transcription initiation"/>
    <property type="evidence" value="ECO:0007669"/>
    <property type="project" value="InterPro"/>
</dbReference>
<protein>
    <submittedName>
        <fullName evidence="8">Sigma-70 family RNA polymerase sigma factor</fullName>
    </submittedName>
</protein>
<dbReference type="InterPro" id="IPR013325">
    <property type="entry name" value="RNA_pol_sigma_r2"/>
</dbReference>
<dbReference type="NCBIfam" id="TIGR02937">
    <property type="entry name" value="sigma70-ECF"/>
    <property type="match status" value="1"/>
</dbReference>
<evidence type="ECO:0000256" key="5">
    <source>
        <dbReference type="ARBA" id="ARBA00023163"/>
    </source>
</evidence>
<feature type="domain" description="RNA polymerase sigma-70 region 2" evidence="6">
    <location>
        <begin position="29"/>
        <end position="93"/>
    </location>
</feature>
<evidence type="ECO:0000256" key="1">
    <source>
        <dbReference type="ARBA" id="ARBA00010641"/>
    </source>
</evidence>
<reference evidence="8 9" key="1">
    <citation type="submission" date="2018-10" db="EMBL/GenBank/DDBJ databases">
        <title>Isolation, diversity and antifungal activity of actinobacteria from wheat.</title>
        <authorList>
            <person name="Han C."/>
        </authorList>
    </citation>
    <scope>NUCLEOTIDE SEQUENCE [LARGE SCALE GENOMIC DNA]</scope>
    <source>
        <strain evidence="8 9">NEAU-YY56</strain>
    </source>
</reference>
<keyword evidence="4" id="KW-0731">Sigma factor</keyword>
<evidence type="ECO:0000259" key="6">
    <source>
        <dbReference type="Pfam" id="PF04542"/>
    </source>
</evidence>
<keyword evidence="3" id="KW-0805">Transcription regulation</keyword>
<keyword evidence="9" id="KW-1185">Reference proteome</keyword>
<dbReference type="GO" id="GO:0016987">
    <property type="term" value="F:sigma factor activity"/>
    <property type="evidence" value="ECO:0007669"/>
    <property type="project" value="UniProtKB-KW"/>
</dbReference>
<dbReference type="Pfam" id="PF04542">
    <property type="entry name" value="Sigma70_r2"/>
    <property type="match status" value="1"/>
</dbReference>